<reference evidence="1 2" key="1">
    <citation type="journal article" date="2020" name="Mol. Biol. Evol.">
        <title>Distinct Expression and Methylation Patterns for Genes with Different Fates following a Single Whole-Genome Duplication in Flowering Plants.</title>
        <authorList>
            <person name="Shi T."/>
            <person name="Rahmani R.S."/>
            <person name="Gugger P.F."/>
            <person name="Wang M."/>
            <person name="Li H."/>
            <person name="Zhang Y."/>
            <person name="Li Z."/>
            <person name="Wang Q."/>
            <person name="Van de Peer Y."/>
            <person name="Marchal K."/>
            <person name="Chen J."/>
        </authorList>
    </citation>
    <scope>NUCLEOTIDE SEQUENCE [LARGE SCALE GENOMIC DNA]</scope>
    <source>
        <tissue evidence="1">Leaf</tissue>
    </source>
</reference>
<sequence>MVYRKSLFLQKVDDTLGVFHTHAVAELLGGVLRGYWRSRSFAGSSYRWGRRGTVTEAIGYSHQSC</sequence>
<accession>A0A822YAM4</accession>
<evidence type="ECO:0000313" key="2">
    <source>
        <dbReference type="Proteomes" id="UP000607653"/>
    </source>
</evidence>
<keyword evidence="2" id="KW-1185">Reference proteome</keyword>
<gene>
    <name evidence="1" type="ORF">HUJ06_029807</name>
</gene>
<organism evidence="1 2">
    <name type="scientific">Nelumbo nucifera</name>
    <name type="common">Sacred lotus</name>
    <dbReference type="NCBI Taxonomy" id="4432"/>
    <lineage>
        <taxon>Eukaryota</taxon>
        <taxon>Viridiplantae</taxon>
        <taxon>Streptophyta</taxon>
        <taxon>Embryophyta</taxon>
        <taxon>Tracheophyta</taxon>
        <taxon>Spermatophyta</taxon>
        <taxon>Magnoliopsida</taxon>
        <taxon>Proteales</taxon>
        <taxon>Nelumbonaceae</taxon>
        <taxon>Nelumbo</taxon>
    </lineage>
</organism>
<proteinExistence type="predicted"/>
<dbReference type="AlphaFoldDB" id="A0A822YAM4"/>
<name>A0A822YAM4_NELNU</name>
<protein>
    <submittedName>
        <fullName evidence="1">Uncharacterized protein</fullName>
    </submittedName>
</protein>
<dbReference type="EMBL" id="DUZY01000002">
    <property type="protein sequence ID" value="DAD28339.1"/>
    <property type="molecule type" value="Genomic_DNA"/>
</dbReference>
<comment type="caution">
    <text evidence="1">The sequence shown here is derived from an EMBL/GenBank/DDBJ whole genome shotgun (WGS) entry which is preliminary data.</text>
</comment>
<evidence type="ECO:0000313" key="1">
    <source>
        <dbReference type="EMBL" id="DAD28339.1"/>
    </source>
</evidence>
<dbReference type="Proteomes" id="UP000607653">
    <property type="component" value="Unassembled WGS sequence"/>
</dbReference>